<feature type="compositionally biased region" description="Basic and acidic residues" evidence="4">
    <location>
        <begin position="147"/>
        <end position="162"/>
    </location>
</feature>
<proteinExistence type="predicted"/>
<comment type="cofactor">
    <cofactor evidence="1">
        <name>Mg(2+)</name>
        <dbReference type="ChEBI" id="CHEBI:18420"/>
    </cofactor>
</comment>
<evidence type="ECO:0000256" key="4">
    <source>
        <dbReference type="SAM" id="MobiDB-lite"/>
    </source>
</evidence>
<dbReference type="Gene3D" id="3.40.1440.10">
    <property type="entry name" value="GIY-YIG endonuclease"/>
    <property type="match status" value="1"/>
</dbReference>
<dbReference type="Proteomes" id="UP000009273">
    <property type="component" value="Segment"/>
</dbReference>
<evidence type="ECO:0000256" key="1">
    <source>
        <dbReference type="ARBA" id="ARBA00001946"/>
    </source>
</evidence>
<organism evidence="6 7">
    <name type="scientific">Bacillus phage G</name>
    <dbReference type="NCBI Taxonomy" id="2884420"/>
    <lineage>
        <taxon>Viruses</taxon>
        <taxon>Duplodnaviria</taxon>
        <taxon>Heunggongvirae</taxon>
        <taxon>Uroviricota</taxon>
        <taxon>Caudoviricetes</taxon>
        <taxon>Donellivirus</taxon>
        <taxon>Donellivirus gee</taxon>
    </lineage>
</organism>
<dbReference type="InterPro" id="IPR000305">
    <property type="entry name" value="GIY-YIG_endonuc"/>
</dbReference>
<dbReference type="OrthoDB" id="38891at10239"/>
<feature type="domain" description="GIY-YIG" evidence="5">
    <location>
        <begin position="2"/>
        <end position="93"/>
    </location>
</feature>
<keyword evidence="3" id="KW-0460">Magnesium</keyword>
<feature type="compositionally biased region" description="Basic and acidic residues" evidence="4">
    <location>
        <begin position="119"/>
        <end position="133"/>
    </location>
</feature>
<evidence type="ECO:0000313" key="7">
    <source>
        <dbReference type="Proteomes" id="UP000009273"/>
    </source>
</evidence>
<dbReference type="InterPro" id="IPR035901">
    <property type="entry name" value="GIY-YIG_endonuc_sf"/>
</dbReference>
<sequence>MKICGIYCIKNIKNNKVYIGSSSNMKYRWSRHKSDLNCNRHDNKHLQNSWNKYGENNFIFISLEEIEGDKLTEREQFYIDKYNSMDIKFGYNKREASNNGSPSEETKRKMSISARNRPKISEETKKKISENNKKMWASGKMSNVVKANKEKRVSQETRDKISKSLMGRKRPLEVGKKSGDTQRGKKLSEETKAKMREAQKLRRMREKGSI</sequence>
<dbReference type="GO" id="GO:0003677">
    <property type="term" value="F:DNA binding"/>
    <property type="evidence" value="ECO:0007669"/>
    <property type="project" value="InterPro"/>
</dbReference>
<name>G3MAX5_9CAUD</name>
<dbReference type="GeneID" id="18563805"/>
<evidence type="ECO:0000256" key="3">
    <source>
        <dbReference type="ARBA" id="ARBA00022842"/>
    </source>
</evidence>
<dbReference type="PROSITE" id="PS50164">
    <property type="entry name" value="GIY_YIG"/>
    <property type="match status" value="1"/>
</dbReference>
<comment type="similarity">
    <text evidence="2">To endonucleases of group I introns of fungi and phage.</text>
</comment>
<keyword evidence="7" id="KW-1185">Reference proteome</keyword>
<dbReference type="Pfam" id="PF07460">
    <property type="entry name" value="NUMOD3"/>
    <property type="match status" value="2"/>
</dbReference>
<evidence type="ECO:0000256" key="2">
    <source>
        <dbReference type="ARBA" id="ARBA00010045"/>
    </source>
</evidence>
<reference evidence="6 7" key="1">
    <citation type="submission" date="2011-09" db="EMBL/GenBank/DDBJ databases">
        <authorList>
            <person name="Pope W.H."/>
            <person name="Pedulla M.L."/>
            <person name="Ford M.E."/>
            <person name="Peebles C.L."/>
            <person name="Hatfull G.H."/>
            <person name="Hendrix R.W."/>
        </authorList>
    </citation>
    <scope>NUCLEOTIDE SEQUENCE [LARGE SCALE GENOMIC DNA]</scope>
    <source>
        <strain evidence="6">G</strain>
    </source>
</reference>
<protein>
    <submittedName>
        <fullName evidence="6">Gp595</fullName>
    </submittedName>
</protein>
<dbReference type="InterPro" id="IPR006350">
    <property type="entry name" value="Intron_endoG1"/>
</dbReference>
<evidence type="ECO:0000313" key="6">
    <source>
        <dbReference type="EMBL" id="AEO93840.1"/>
    </source>
</evidence>
<dbReference type="CDD" id="cd10437">
    <property type="entry name" value="GIY-YIG_HE_I-TevI_like"/>
    <property type="match status" value="1"/>
</dbReference>
<feature type="region of interest" description="Disordered" evidence="4">
    <location>
        <begin position="92"/>
        <end position="210"/>
    </location>
</feature>
<gene>
    <name evidence="6" type="primary">595</name>
    <name evidence="6" type="ORF">G_595</name>
</gene>
<dbReference type="SMART" id="SM00465">
    <property type="entry name" value="GIYc"/>
    <property type="match status" value="1"/>
</dbReference>
<dbReference type="NCBIfam" id="TIGR01453">
    <property type="entry name" value="grpIintron_endo"/>
    <property type="match status" value="1"/>
</dbReference>
<dbReference type="SUPFAM" id="SSF82771">
    <property type="entry name" value="GIY-YIG endonuclease"/>
    <property type="match status" value="1"/>
</dbReference>
<dbReference type="SMART" id="SM00496">
    <property type="entry name" value="IENR2"/>
    <property type="match status" value="4"/>
</dbReference>
<accession>G3MAX5</accession>
<evidence type="ECO:0000259" key="5">
    <source>
        <dbReference type="PROSITE" id="PS50164"/>
    </source>
</evidence>
<dbReference type="GO" id="GO:0004519">
    <property type="term" value="F:endonuclease activity"/>
    <property type="evidence" value="ECO:0007669"/>
    <property type="project" value="InterPro"/>
</dbReference>
<dbReference type="Pfam" id="PF01541">
    <property type="entry name" value="GIY-YIG"/>
    <property type="match status" value="1"/>
</dbReference>
<feature type="compositionally biased region" description="Basic and acidic residues" evidence="4">
    <location>
        <begin position="170"/>
        <end position="210"/>
    </location>
</feature>
<dbReference type="RefSeq" id="YP_009015887.1">
    <property type="nucleotide sequence ID" value="NC_023719.1"/>
</dbReference>
<dbReference type="KEGG" id="vg:18563805"/>
<dbReference type="InterPro" id="IPR003611">
    <property type="entry name" value="NUMOD3"/>
</dbReference>
<dbReference type="EMBL" id="JN638751">
    <property type="protein sequence ID" value="AEO93840.1"/>
    <property type="molecule type" value="Genomic_DNA"/>
</dbReference>